<proteinExistence type="predicted"/>
<organism evidence="2 3">
    <name type="scientific">Candidatus Taylorbacteria bacterium RIFCSPLOWO2_02_FULL_46_40</name>
    <dbReference type="NCBI Taxonomy" id="1802329"/>
    <lineage>
        <taxon>Bacteria</taxon>
        <taxon>Candidatus Tayloriibacteriota</taxon>
    </lineage>
</organism>
<sequence>MAHGETLPGPENAGQSIEQEFGETMRDAMAVAEVEESINAIIGSLHLDESSDREVSAEDIKAAYEALARARESLKNVRDDRTRTERERDLDDAEKTIKEKESLIDSRLNENA</sequence>
<reference evidence="2 3" key="1">
    <citation type="journal article" date="2016" name="Nat. Commun.">
        <title>Thousands of microbial genomes shed light on interconnected biogeochemical processes in an aquifer system.</title>
        <authorList>
            <person name="Anantharaman K."/>
            <person name="Brown C.T."/>
            <person name="Hug L.A."/>
            <person name="Sharon I."/>
            <person name="Castelle C.J."/>
            <person name="Probst A.J."/>
            <person name="Thomas B.C."/>
            <person name="Singh A."/>
            <person name="Wilkins M.J."/>
            <person name="Karaoz U."/>
            <person name="Brodie E.L."/>
            <person name="Williams K.H."/>
            <person name="Hubbard S.S."/>
            <person name="Banfield J.F."/>
        </authorList>
    </citation>
    <scope>NUCLEOTIDE SEQUENCE [LARGE SCALE GENOMIC DNA]</scope>
</reference>
<dbReference type="Proteomes" id="UP000176429">
    <property type="component" value="Unassembled WGS sequence"/>
</dbReference>
<dbReference type="EMBL" id="MHSH01000003">
    <property type="protein sequence ID" value="OHA42574.1"/>
    <property type="molecule type" value="Genomic_DNA"/>
</dbReference>
<evidence type="ECO:0000313" key="3">
    <source>
        <dbReference type="Proteomes" id="UP000176429"/>
    </source>
</evidence>
<evidence type="ECO:0000256" key="1">
    <source>
        <dbReference type="SAM" id="MobiDB-lite"/>
    </source>
</evidence>
<feature type="region of interest" description="Disordered" evidence="1">
    <location>
        <begin position="1"/>
        <end position="22"/>
    </location>
</feature>
<dbReference type="AlphaFoldDB" id="A0A1G2P2K5"/>
<dbReference type="InterPro" id="IPR018247">
    <property type="entry name" value="EF_Hand_1_Ca_BS"/>
</dbReference>
<gene>
    <name evidence="2" type="ORF">A3H68_03480</name>
</gene>
<name>A0A1G2P2K5_9BACT</name>
<feature type="region of interest" description="Disordered" evidence="1">
    <location>
        <begin position="71"/>
        <end position="112"/>
    </location>
</feature>
<dbReference type="PROSITE" id="PS00018">
    <property type="entry name" value="EF_HAND_1"/>
    <property type="match status" value="1"/>
</dbReference>
<protein>
    <submittedName>
        <fullName evidence="2">Uncharacterized protein</fullName>
    </submittedName>
</protein>
<accession>A0A1G2P2K5</accession>
<evidence type="ECO:0000313" key="2">
    <source>
        <dbReference type="EMBL" id="OHA42574.1"/>
    </source>
</evidence>
<comment type="caution">
    <text evidence="2">The sequence shown here is derived from an EMBL/GenBank/DDBJ whole genome shotgun (WGS) entry which is preliminary data.</text>
</comment>